<evidence type="ECO:0000259" key="5">
    <source>
        <dbReference type="Pfam" id="PF04073"/>
    </source>
</evidence>
<gene>
    <name evidence="6" type="ORF">CF651_21575</name>
</gene>
<dbReference type="Proteomes" id="UP000215509">
    <property type="component" value="Unassembled WGS sequence"/>
</dbReference>
<organism evidence="6 7">
    <name type="scientific">Paenibacillus rigui</name>
    <dbReference type="NCBI Taxonomy" id="554312"/>
    <lineage>
        <taxon>Bacteria</taxon>
        <taxon>Bacillati</taxon>
        <taxon>Bacillota</taxon>
        <taxon>Bacilli</taxon>
        <taxon>Bacillales</taxon>
        <taxon>Paenibacillaceae</taxon>
        <taxon>Paenibacillus</taxon>
    </lineage>
</organism>
<dbReference type="GO" id="GO:0002161">
    <property type="term" value="F:aminoacyl-tRNA deacylase activity"/>
    <property type="evidence" value="ECO:0007669"/>
    <property type="project" value="InterPro"/>
</dbReference>
<dbReference type="Pfam" id="PF04073">
    <property type="entry name" value="tRNA_edit"/>
    <property type="match status" value="1"/>
</dbReference>
<dbReference type="GO" id="GO:0006412">
    <property type="term" value="P:translation"/>
    <property type="evidence" value="ECO:0007669"/>
    <property type="project" value="UniProtKB-KW"/>
</dbReference>
<dbReference type="PANTHER" id="PTHR30411">
    <property type="entry name" value="CYTOPLASMIC PROTEIN"/>
    <property type="match status" value="1"/>
</dbReference>
<name>A0A229ULS8_9BACL</name>
<dbReference type="EC" id="4.2.-.-" evidence="4"/>
<accession>A0A229ULS8</accession>
<evidence type="ECO:0000256" key="1">
    <source>
        <dbReference type="ARBA" id="ARBA00009798"/>
    </source>
</evidence>
<dbReference type="OrthoDB" id="9809296at2"/>
<dbReference type="PIRSF" id="PIRSF006181">
    <property type="entry name" value="EbsC_YbaK"/>
    <property type="match status" value="1"/>
</dbReference>
<keyword evidence="3 4" id="KW-0456">Lyase</keyword>
<evidence type="ECO:0000313" key="6">
    <source>
        <dbReference type="EMBL" id="OXM84370.1"/>
    </source>
</evidence>
<evidence type="ECO:0000313" key="7">
    <source>
        <dbReference type="Proteomes" id="UP000215509"/>
    </source>
</evidence>
<dbReference type="InterPro" id="IPR004369">
    <property type="entry name" value="Prolyl-tRNA_editing_YbaK/EbsC"/>
</dbReference>
<sequence>MTAAKTNACRILDKLQIPYSLHPYEWDEDHLDTATVAARVGIAEEHMYKTLVLRGDKTGILIACIPGHLELNLKELASISGNKKVEMIPVKDIQNVTGYIRGGVSPLGLKKKYPLYIDISVVPLDQVSISAGRRGLQIFLKGSDLVTASEGIVSPIAGEGGRR</sequence>
<dbReference type="InterPro" id="IPR036754">
    <property type="entry name" value="YbaK/aa-tRNA-synt-asso_dom_sf"/>
</dbReference>
<evidence type="ECO:0000256" key="3">
    <source>
        <dbReference type="ARBA" id="ARBA00023239"/>
    </source>
</evidence>
<evidence type="ECO:0000256" key="4">
    <source>
        <dbReference type="PIRNR" id="PIRNR006181"/>
    </source>
</evidence>
<dbReference type="CDD" id="cd00002">
    <property type="entry name" value="YbaK_deacylase"/>
    <property type="match status" value="1"/>
</dbReference>
<proteinExistence type="inferred from homology"/>
<feature type="domain" description="YbaK/aminoacyl-tRNA synthetase-associated" evidence="5">
    <location>
        <begin position="32"/>
        <end position="146"/>
    </location>
</feature>
<keyword evidence="2 4" id="KW-0648">Protein biosynthesis</keyword>
<dbReference type="NCBIfam" id="TIGR00011">
    <property type="entry name" value="YbaK_EbsC"/>
    <property type="match status" value="1"/>
</dbReference>
<comment type="similarity">
    <text evidence="1 4">Belongs to the prolyl-tRNA editing family. YbaK/EbsC subfamily.</text>
</comment>
<evidence type="ECO:0000256" key="2">
    <source>
        <dbReference type="ARBA" id="ARBA00022917"/>
    </source>
</evidence>
<dbReference type="PANTHER" id="PTHR30411:SF0">
    <property type="entry name" value="CYS-TRNA(PRO)_CYS-TRNA(CYS) DEACYLASE YBAK"/>
    <property type="match status" value="1"/>
</dbReference>
<keyword evidence="7" id="KW-1185">Reference proteome</keyword>
<dbReference type="GO" id="GO:0016829">
    <property type="term" value="F:lyase activity"/>
    <property type="evidence" value="ECO:0007669"/>
    <property type="project" value="UniProtKB-KW"/>
</dbReference>
<protein>
    <recommendedName>
        <fullName evidence="4">Cys-tRNA(Pro)/Cys-tRNA(Cys) deacylase</fullName>
        <ecNumber evidence="4">4.2.-.-</ecNumber>
    </recommendedName>
</protein>
<dbReference type="AlphaFoldDB" id="A0A229ULS8"/>
<comment type="caution">
    <text evidence="6">The sequence shown here is derived from an EMBL/GenBank/DDBJ whole genome shotgun (WGS) entry which is preliminary data.</text>
</comment>
<dbReference type="Gene3D" id="3.90.960.10">
    <property type="entry name" value="YbaK/aminoacyl-tRNA synthetase-associated domain"/>
    <property type="match status" value="1"/>
</dbReference>
<dbReference type="InterPro" id="IPR007214">
    <property type="entry name" value="YbaK/aa-tRNA-synth-assoc-dom"/>
</dbReference>
<dbReference type="RefSeq" id="WP_094016941.1">
    <property type="nucleotide sequence ID" value="NZ_NMQW01000033.1"/>
</dbReference>
<reference evidence="6 7" key="1">
    <citation type="submission" date="2017-07" db="EMBL/GenBank/DDBJ databases">
        <title>Genome sequencing and assembly of Paenibacillus rigui.</title>
        <authorList>
            <person name="Mayilraj S."/>
        </authorList>
    </citation>
    <scope>NUCLEOTIDE SEQUENCE [LARGE SCALE GENOMIC DNA]</scope>
    <source>
        <strain evidence="6 7">JCM 16352</strain>
    </source>
</reference>
<dbReference type="SUPFAM" id="SSF55826">
    <property type="entry name" value="YbaK/ProRS associated domain"/>
    <property type="match status" value="1"/>
</dbReference>
<dbReference type="EMBL" id="NMQW01000033">
    <property type="protein sequence ID" value="OXM84370.1"/>
    <property type="molecule type" value="Genomic_DNA"/>
</dbReference>